<feature type="region of interest" description="Disordered" evidence="1">
    <location>
        <begin position="32"/>
        <end position="87"/>
    </location>
</feature>
<keyword evidence="2" id="KW-0732">Signal</keyword>
<proteinExistence type="predicted"/>
<feature type="compositionally biased region" description="Gly residues" evidence="1">
    <location>
        <begin position="65"/>
        <end position="87"/>
    </location>
</feature>
<dbReference type="OrthoDB" id="7876576at2"/>
<organism evidence="3 4">
    <name type="scientific">Actibacterium pelagium</name>
    <dbReference type="NCBI Taxonomy" id="2029103"/>
    <lineage>
        <taxon>Bacteria</taxon>
        <taxon>Pseudomonadati</taxon>
        <taxon>Pseudomonadota</taxon>
        <taxon>Alphaproteobacteria</taxon>
        <taxon>Rhodobacterales</taxon>
        <taxon>Roseobacteraceae</taxon>
        <taxon>Actibacterium</taxon>
    </lineage>
</organism>
<dbReference type="RefSeq" id="WP_095595066.1">
    <property type="nucleotide sequence ID" value="NZ_BMKN01000002.1"/>
</dbReference>
<dbReference type="AlphaFoldDB" id="A0A917AGN4"/>
<gene>
    <name evidence="3" type="ORF">GCM10011517_17360</name>
</gene>
<reference evidence="3" key="2">
    <citation type="submission" date="2020-09" db="EMBL/GenBank/DDBJ databases">
        <authorList>
            <person name="Sun Q."/>
            <person name="Zhou Y."/>
        </authorList>
    </citation>
    <scope>NUCLEOTIDE SEQUENCE</scope>
    <source>
        <strain evidence="3">CGMCC 1.16012</strain>
    </source>
</reference>
<feature type="signal peptide" evidence="2">
    <location>
        <begin position="1"/>
        <end position="19"/>
    </location>
</feature>
<dbReference type="EMBL" id="BMKN01000002">
    <property type="protein sequence ID" value="GGE50103.1"/>
    <property type="molecule type" value="Genomic_DNA"/>
</dbReference>
<keyword evidence="4" id="KW-1185">Reference proteome</keyword>
<evidence type="ECO:0000256" key="1">
    <source>
        <dbReference type="SAM" id="MobiDB-lite"/>
    </source>
</evidence>
<accession>A0A917AGN4</accession>
<evidence type="ECO:0000313" key="4">
    <source>
        <dbReference type="Proteomes" id="UP000606730"/>
    </source>
</evidence>
<protein>
    <submittedName>
        <fullName evidence="3">Uncharacterized protein</fullName>
    </submittedName>
</protein>
<evidence type="ECO:0000313" key="3">
    <source>
        <dbReference type="EMBL" id="GGE50103.1"/>
    </source>
</evidence>
<reference evidence="3" key="1">
    <citation type="journal article" date="2014" name="Int. J. Syst. Evol. Microbiol.">
        <title>Complete genome sequence of Corynebacterium casei LMG S-19264T (=DSM 44701T), isolated from a smear-ripened cheese.</title>
        <authorList>
            <consortium name="US DOE Joint Genome Institute (JGI-PGF)"/>
            <person name="Walter F."/>
            <person name="Albersmeier A."/>
            <person name="Kalinowski J."/>
            <person name="Ruckert C."/>
        </authorList>
    </citation>
    <scope>NUCLEOTIDE SEQUENCE</scope>
    <source>
        <strain evidence="3">CGMCC 1.16012</strain>
    </source>
</reference>
<comment type="caution">
    <text evidence="3">The sequence shown here is derived from an EMBL/GenBank/DDBJ whole genome shotgun (WGS) entry which is preliminary data.</text>
</comment>
<feature type="chain" id="PRO_5037724447" evidence="2">
    <location>
        <begin position="20"/>
        <end position="87"/>
    </location>
</feature>
<sequence length="87" mass="8897">MKEAVILALCAGLASPALAGHNNPWTDDLSILKEQYHDANQEQSIDTPGEDEMRGEMEQNANGKLDGGSGGGGSQGSGEGKGGGGRR</sequence>
<name>A0A917AGN4_9RHOB</name>
<dbReference type="Proteomes" id="UP000606730">
    <property type="component" value="Unassembled WGS sequence"/>
</dbReference>
<evidence type="ECO:0000256" key="2">
    <source>
        <dbReference type="SAM" id="SignalP"/>
    </source>
</evidence>